<feature type="transmembrane region" description="Helical" evidence="7">
    <location>
        <begin position="212"/>
        <end position="232"/>
    </location>
</feature>
<comment type="similarity">
    <text evidence="7">Belongs to the binding-protein-dependent transport system permease family.</text>
</comment>
<reference evidence="9 10" key="1">
    <citation type="submission" date="2015-01" db="EMBL/GenBank/DDBJ databases">
        <title>Draft genome sequences of the supercritical CO2 tolerant bacteria Bacillus subterraneus MITOT1 and Bacillus cereus MIT0214.</title>
        <authorList>
            <person name="Peet K.C."/>
            <person name="Thompson J.R."/>
        </authorList>
    </citation>
    <scope>NUCLEOTIDE SEQUENCE [LARGE SCALE GENOMIC DNA]</scope>
    <source>
        <strain evidence="9 10">MITOT1</strain>
    </source>
</reference>
<dbReference type="PROSITE" id="PS50928">
    <property type="entry name" value="ABC_TM1"/>
    <property type="match status" value="1"/>
</dbReference>
<evidence type="ECO:0000259" key="8">
    <source>
        <dbReference type="PROSITE" id="PS50928"/>
    </source>
</evidence>
<keyword evidence="5 7" id="KW-1133">Transmembrane helix</keyword>
<evidence type="ECO:0000256" key="5">
    <source>
        <dbReference type="ARBA" id="ARBA00022989"/>
    </source>
</evidence>
<dbReference type="SUPFAM" id="SSF160964">
    <property type="entry name" value="MalF N-terminal region-like"/>
    <property type="match status" value="1"/>
</dbReference>
<keyword evidence="2 7" id="KW-0813">Transport</keyword>
<dbReference type="CDD" id="cd06261">
    <property type="entry name" value="TM_PBP2"/>
    <property type="match status" value="1"/>
</dbReference>
<feature type="transmembrane region" description="Helical" evidence="7">
    <location>
        <begin position="77"/>
        <end position="98"/>
    </location>
</feature>
<evidence type="ECO:0000256" key="2">
    <source>
        <dbReference type="ARBA" id="ARBA00022448"/>
    </source>
</evidence>
<dbReference type="SUPFAM" id="SSF161098">
    <property type="entry name" value="MetI-like"/>
    <property type="match status" value="1"/>
</dbReference>
<evidence type="ECO:0000256" key="1">
    <source>
        <dbReference type="ARBA" id="ARBA00004651"/>
    </source>
</evidence>
<dbReference type="AlphaFoldDB" id="A0A0D6Z4G1"/>
<dbReference type="InterPro" id="IPR051393">
    <property type="entry name" value="ABC_transporter_permease"/>
</dbReference>
<feature type="transmembrane region" description="Helical" evidence="7">
    <location>
        <begin position="12"/>
        <end position="32"/>
    </location>
</feature>
<name>A0A0D6Z4G1_9BACI</name>
<evidence type="ECO:0000313" key="10">
    <source>
        <dbReference type="Proteomes" id="UP000032512"/>
    </source>
</evidence>
<feature type="transmembrane region" description="Helical" evidence="7">
    <location>
        <begin position="158"/>
        <end position="180"/>
    </location>
</feature>
<dbReference type="PANTHER" id="PTHR30193:SF37">
    <property type="entry name" value="INNER MEMBRANE ABC TRANSPORTER PERMEASE PROTEIN YCJO"/>
    <property type="match status" value="1"/>
</dbReference>
<dbReference type="EMBL" id="JXIQ01000194">
    <property type="protein sequence ID" value="KIY20599.1"/>
    <property type="molecule type" value="Genomic_DNA"/>
</dbReference>
<dbReference type="RefSeq" id="WP_044396554.1">
    <property type="nucleotide sequence ID" value="NZ_JXIQ01000194.1"/>
</dbReference>
<feature type="transmembrane region" description="Helical" evidence="7">
    <location>
        <begin position="267"/>
        <end position="287"/>
    </location>
</feature>
<evidence type="ECO:0000256" key="6">
    <source>
        <dbReference type="ARBA" id="ARBA00023136"/>
    </source>
</evidence>
<evidence type="ECO:0000256" key="4">
    <source>
        <dbReference type="ARBA" id="ARBA00022692"/>
    </source>
</evidence>
<dbReference type="GO" id="GO:0005886">
    <property type="term" value="C:plasma membrane"/>
    <property type="evidence" value="ECO:0007669"/>
    <property type="project" value="UniProtKB-SubCell"/>
</dbReference>
<dbReference type="InterPro" id="IPR000515">
    <property type="entry name" value="MetI-like"/>
</dbReference>
<dbReference type="PANTHER" id="PTHR30193">
    <property type="entry name" value="ABC TRANSPORTER PERMEASE PROTEIN"/>
    <property type="match status" value="1"/>
</dbReference>
<keyword evidence="6 7" id="KW-0472">Membrane</keyword>
<evidence type="ECO:0000256" key="3">
    <source>
        <dbReference type="ARBA" id="ARBA00022475"/>
    </source>
</evidence>
<feature type="domain" description="ABC transmembrane type-1" evidence="8">
    <location>
        <begin position="73"/>
        <end position="285"/>
    </location>
</feature>
<accession>A0A0D6Z4G1</accession>
<dbReference type="GO" id="GO:0055085">
    <property type="term" value="P:transmembrane transport"/>
    <property type="evidence" value="ECO:0007669"/>
    <property type="project" value="InterPro"/>
</dbReference>
<keyword evidence="10" id="KW-1185">Reference proteome</keyword>
<organism evidence="9 10">
    <name type="scientific">Mesobacillus subterraneus</name>
    <dbReference type="NCBI Taxonomy" id="285983"/>
    <lineage>
        <taxon>Bacteria</taxon>
        <taxon>Bacillati</taxon>
        <taxon>Bacillota</taxon>
        <taxon>Bacilli</taxon>
        <taxon>Bacillales</taxon>
        <taxon>Bacillaceae</taxon>
        <taxon>Mesobacillus</taxon>
    </lineage>
</organism>
<dbReference type="InterPro" id="IPR035906">
    <property type="entry name" value="MetI-like_sf"/>
</dbReference>
<feature type="transmembrane region" description="Helical" evidence="7">
    <location>
        <begin position="110"/>
        <end position="130"/>
    </location>
</feature>
<dbReference type="Gene3D" id="1.10.3720.10">
    <property type="entry name" value="MetI-like"/>
    <property type="match status" value="1"/>
</dbReference>
<dbReference type="Proteomes" id="UP000032512">
    <property type="component" value="Unassembled WGS sequence"/>
</dbReference>
<keyword evidence="4 7" id="KW-0812">Transmembrane</keyword>
<dbReference type="OrthoDB" id="9787541at2"/>
<keyword evidence="3" id="KW-1003">Cell membrane</keyword>
<dbReference type="Pfam" id="PF00528">
    <property type="entry name" value="BPD_transp_1"/>
    <property type="match status" value="1"/>
</dbReference>
<protein>
    <submittedName>
        <fullName evidence="9">ABC transporter</fullName>
    </submittedName>
</protein>
<comment type="caution">
    <text evidence="9">The sequence shown here is derived from an EMBL/GenBank/DDBJ whole genome shotgun (WGS) entry which is preliminary data.</text>
</comment>
<evidence type="ECO:0000256" key="7">
    <source>
        <dbReference type="RuleBase" id="RU363032"/>
    </source>
</evidence>
<proteinExistence type="inferred from homology"/>
<evidence type="ECO:0000313" key="9">
    <source>
        <dbReference type="EMBL" id="KIY20599.1"/>
    </source>
</evidence>
<gene>
    <name evidence="9" type="ORF">UB32_18380</name>
</gene>
<comment type="subcellular location">
    <subcellularLocation>
        <location evidence="1 7">Cell membrane</location>
        <topology evidence="1 7">Multi-pass membrane protein</topology>
    </subcellularLocation>
</comment>
<sequence length="296" mass="33510">MTSSFTGRLAHLSWVIFFTLPALIPLSIFWVWPMLYSLYISFTDWDYMSPTYNLVGLQNYRNLLGDEAFFQALLNTVYFTAGSVVPTIAGGLLLAMLLHKKIRGGSIYQMILFSPWVTPTVAVSIVWSWIYEPEVGLANWALSLFHLPPLEWTGSMEWAMPAILIVTIWKGVGWAMIFYLGALKKVPEELYESASLDGGSGWKTFRNITLPLISPTTFFLVIIMTVEAIQAYDQIQVLTQGGPAGSTRTILYMYYQSAFEQFNMGQATAVATILVILTAFLSLIQFWTSKRWVHYQ</sequence>
<dbReference type="PATRIC" id="fig|285983.3.peg.3165"/>